<comment type="caution">
    <text evidence="2">The sequence shown here is derived from an EMBL/GenBank/DDBJ whole genome shotgun (WGS) entry which is preliminary data.</text>
</comment>
<evidence type="ECO:0000259" key="1">
    <source>
        <dbReference type="Pfam" id="PF08000"/>
    </source>
</evidence>
<name>A0ABS2PR94_9STRE</name>
<gene>
    <name evidence="2" type="ORF">JOC28_000743</name>
</gene>
<dbReference type="Pfam" id="PF08000">
    <property type="entry name" value="bPH_1"/>
    <property type="match status" value="1"/>
</dbReference>
<evidence type="ECO:0000313" key="3">
    <source>
        <dbReference type="Proteomes" id="UP000697472"/>
    </source>
</evidence>
<evidence type="ECO:0000313" key="2">
    <source>
        <dbReference type="EMBL" id="MBM7642446.1"/>
    </source>
</evidence>
<reference evidence="2 3" key="1">
    <citation type="submission" date="2021-01" db="EMBL/GenBank/DDBJ databases">
        <title>Genomic Encyclopedia of Type Strains, Phase IV (KMG-IV): sequencing the most valuable type-strain genomes for metagenomic binning, comparative biology and taxonomic classification.</title>
        <authorList>
            <person name="Goeker M."/>
        </authorList>
    </citation>
    <scope>NUCLEOTIDE SEQUENCE [LARGE SCALE GENOMIC DNA]</scope>
    <source>
        <strain evidence="2 3">DSM 27382</strain>
    </source>
</reference>
<dbReference type="Proteomes" id="UP000697472">
    <property type="component" value="Unassembled WGS sequence"/>
</dbReference>
<dbReference type="EMBL" id="JAFBEH010000011">
    <property type="protein sequence ID" value="MBM7642446.1"/>
    <property type="molecule type" value="Genomic_DNA"/>
</dbReference>
<protein>
    <recommendedName>
        <fullName evidence="1">Bacterial Pleckstrin homology domain-containing protein</fullName>
    </recommendedName>
</protein>
<dbReference type="InterPro" id="IPR012544">
    <property type="entry name" value="PHb"/>
</dbReference>
<dbReference type="InterPro" id="IPR037063">
    <property type="entry name" value="PHb_sf"/>
</dbReference>
<organism evidence="2 3">
    <name type="scientific">Streptococcus loxodontisalivarius</name>
    <dbReference type="NCBI Taxonomy" id="1349415"/>
    <lineage>
        <taxon>Bacteria</taxon>
        <taxon>Bacillati</taxon>
        <taxon>Bacillota</taxon>
        <taxon>Bacilli</taxon>
        <taxon>Lactobacillales</taxon>
        <taxon>Streptococcaceae</taxon>
        <taxon>Streptococcus</taxon>
    </lineage>
</organism>
<accession>A0ABS2PR94</accession>
<feature type="domain" description="Bacterial Pleckstrin homology" evidence="1">
    <location>
        <begin position="8"/>
        <end position="51"/>
    </location>
</feature>
<sequence>MAFGLDKLAQGLAGNFNKQDKDKLGKEYEAYLIEGEEITDGYVLIRDLIILIFELSLLTNKVQLERKLLSNQFS</sequence>
<keyword evidence="3" id="KW-1185">Reference proteome</keyword>
<proteinExistence type="predicted"/>
<dbReference type="Gene3D" id="2.30.29.50">
    <property type="entry name" value="Bacterial Pleckstrin homology domain"/>
    <property type="match status" value="1"/>
</dbReference>